<sequence>MKKVFSFLKSPRVAAMDSPTNPGSSGVGARRPLFRDTDMGAIHKAASVGNVRKVKKILLFRKSGLNDRDRMSSTPWTPQPPTIPQTSPVSMSLADFSSVARTQPPTTVCTGKPTNQVPAPPPTAQPTCSSGGTRQIARELQQQHLYWVSTNNGMPLRHRDP</sequence>
<proteinExistence type="predicted"/>
<evidence type="ECO:0000313" key="2">
    <source>
        <dbReference type="EMBL" id="KAF6387440.1"/>
    </source>
</evidence>
<reference evidence="2 3" key="1">
    <citation type="journal article" date="2020" name="Nature">
        <title>Six reference-quality genomes reveal evolution of bat adaptations.</title>
        <authorList>
            <person name="Jebb D."/>
            <person name="Huang Z."/>
            <person name="Pippel M."/>
            <person name="Hughes G.M."/>
            <person name="Lavrichenko K."/>
            <person name="Devanna P."/>
            <person name="Winkler S."/>
            <person name="Jermiin L.S."/>
            <person name="Skirmuntt E.C."/>
            <person name="Katzourakis A."/>
            <person name="Burkitt-Gray L."/>
            <person name="Ray D.A."/>
            <person name="Sullivan K.A.M."/>
            <person name="Roscito J.G."/>
            <person name="Kirilenko B.M."/>
            <person name="Davalos L.M."/>
            <person name="Corthals A.P."/>
            <person name="Power M.L."/>
            <person name="Jones G."/>
            <person name="Ransome R.D."/>
            <person name="Dechmann D.K.N."/>
            <person name="Locatelli A.G."/>
            <person name="Puechmaille S.J."/>
            <person name="Fedrigo O."/>
            <person name="Jarvis E.D."/>
            <person name="Hiller M."/>
            <person name="Vernes S.C."/>
            <person name="Myers E.W."/>
            <person name="Teeling E.C."/>
        </authorList>
    </citation>
    <scope>NUCLEOTIDE SEQUENCE [LARGE SCALE GENOMIC DNA]</scope>
    <source>
        <strain evidence="2">MMyoMyo1</strain>
        <tissue evidence="2">Flight muscle</tissue>
    </source>
</reference>
<organism evidence="2 3">
    <name type="scientific">Myotis myotis</name>
    <name type="common">Greater mouse-eared bat</name>
    <name type="synonym">Vespertilio myotis</name>
    <dbReference type="NCBI Taxonomy" id="51298"/>
    <lineage>
        <taxon>Eukaryota</taxon>
        <taxon>Metazoa</taxon>
        <taxon>Chordata</taxon>
        <taxon>Craniata</taxon>
        <taxon>Vertebrata</taxon>
        <taxon>Euteleostomi</taxon>
        <taxon>Mammalia</taxon>
        <taxon>Eutheria</taxon>
        <taxon>Laurasiatheria</taxon>
        <taxon>Chiroptera</taxon>
        <taxon>Yangochiroptera</taxon>
        <taxon>Vespertilionidae</taxon>
        <taxon>Myotis</taxon>
    </lineage>
</organism>
<dbReference type="AlphaFoldDB" id="A0A7J8AMW0"/>
<protein>
    <submittedName>
        <fullName evidence="2">Uncharacterized protein</fullName>
    </submittedName>
</protein>
<accession>A0A7J8AMW0</accession>
<evidence type="ECO:0000256" key="1">
    <source>
        <dbReference type="SAM" id="MobiDB-lite"/>
    </source>
</evidence>
<dbReference type="EMBL" id="JABWUV010000001">
    <property type="protein sequence ID" value="KAF6387440.1"/>
    <property type="molecule type" value="Genomic_DNA"/>
</dbReference>
<feature type="region of interest" description="Disordered" evidence="1">
    <location>
        <begin position="66"/>
        <end position="89"/>
    </location>
</feature>
<keyword evidence="3" id="KW-1185">Reference proteome</keyword>
<feature type="region of interest" description="Disordered" evidence="1">
    <location>
        <begin position="102"/>
        <end position="132"/>
    </location>
</feature>
<name>A0A7J8AMW0_MYOMY</name>
<gene>
    <name evidence="2" type="ORF">mMyoMyo1_007937</name>
</gene>
<comment type="caution">
    <text evidence="2">The sequence shown here is derived from an EMBL/GenBank/DDBJ whole genome shotgun (WGS) entry which is preliminary data.</text>
</comment>
<dbReference type="Proteomes" id="UP000527355">
    <property type="component" value="Unassembled WGS sequence"/>
</dbReference>
<evidence type="ECO:0000313" key="3">
    <source>
        <dbReference type="Proteomes" id="UP000527355"/>
    </source>
</evidence>